<evidence type="ECO:0000313" key="4">
    <source>
        <dbReference type="Proteomes" id="UP000183982"/>
    </source>
</evidence>
<keyword evidence="1" id="KW-0732">Signal</keyword>
<organism evidence="3 4">
    <name type="scientific">Shimia gijangensis</name>
    <dbReference type="NCBI Taxonomy" id="1470563"/>
    <lineage>
        <taxon>Bacteria</taxon>
        <taxon>Pseudomonadati</taxon>
        <taxon>Pseudomonadota</taxon>
        <taxon>Alphaproteobacteria</taxon>
        <taxon>Rhodobacterales</taxon>
        <taxon>Roseobacteraceae</taxon>
    </lineage>
</organism>
<dbReference type="InterPro" id="IPR025924">
    <property type="entry name" value="YHYH_dom"/>
</dbReference>
<dbReference type="OrthoDB" id="9796530at2"/>
<evidence type="ECO:0000259" key="2">
    <source>
        <dbReference type="Pfam" id="PF14240"/>
    </source>
</evidence>
<proteinExistence type="predicted"/>
<evidence type="ECO:0000313" key="3">
    <source>
        <dbReference type="EMBL" id="SHJ03258.1"/>
    </source>
</evidence>
<reference evidence="4" key="1">
    <citation type="submission" date="2016-11" db="EMBL/GenBank/DDBJ databases">
        <authorList>
            <person name="Varghese N."/>
            <person name="Submissions S."/>
        </authorList>
    </citation>
    <scope>NUCLEOTIDE SEQUENCE [LARGE SCALE GENOMIC DNA]</scope>
    <source>
        <strain evidence="4">DSM 100564</strain>
    </source>
</reference>
<feature type="signal peptide" evidence="1">
    <location>
        <begin position="1"/>
        <end position="26"/>
    </location>
</feature>
<feature type="chain" id="PRO_5012906599" evidence="1">
    <location>
        <begin position="27"/>
        <end position="301"/>
    </location>
</feature>
<feature type="domain" description="YHYH" evidence="2">
    <location>
        <begin position="99"/>
        <end position="290"/>
    </location>
</feature>
<evidence type="ECO:0000256" key="1">
    <source>
        <dbReference type="SAM" id="SignalP"/>
    </source>
</evidence>
<keyword evidence="4" id="KW-1185">Reference proteome</keyword>
<dbReference type="Pfam" id="PF14240">
    <property type="entry name" value="YHYH"/>
    <property type="match status" value="1"/>
</dbReference>
<name>A0A1M6FZT8_9RHOB</name>
<dbReference type="Proteomes" id="UP000183982">
    <property type="component" value="Unassembled WGS sequence"/>
</dbReference>
<sequence length="301" mass="32233">MAGLQNFKIAALAVAIVAGFVAETQAQQNGRPPMRQHTATKAQSIQLVSANRSLKGAKVQETISGATRIIRTTGLPDHAVGRFPNEGNPHAIKAQNKTYKMSANPKVGRARDLKLAQLFGVAVNGVPFDPGAAEFWQGNPRSGWQYEALGGAVLLGVDSNYAHVQPTGTYHYHGLPIGLMQNLSWSKNTASPLIGYAADGFPIYAITAQKNGEIAKMTSSYRLKSGNRPGGRQPGGRHDGAFVQDWTYVKGAGSLDECNGAVVKTADYPQGTYAYFLTDSFPVIPRCLKGKPNSSFMNRPA</sequence>
<accession>A0A1M6FZT8</accession>
<dbReference type="RefSeq" id="WP_073250388.1">
    <property type="nucleotide sequence ID" value="NZ_FQZQ01000004.1"/>
</dbReference>
<dbReference type="AlphaFoldDB" id="A0A1M6FZT8"/>
<dbReference type="STRING" id="1470563.SAMN05444000_104215"/>
<dbReference type="EMBL" id="FQZQ01000004">
    <property type="protein sequence ID" value="SHJ03258.1"/>
    <property type="molecule type" value="Genomic_DNA"/>
</dbReference>
<protein>
    <submittedName>
        <fullName evidence="3">YHYH protein</fullName>
    </submittedName>
</protein>
<gene>
    <name evidence="3" type="ORF">SAMN05444000_104215</name>
</gene>